<keyword evidence="1" id="KW-0812">Transmembrane</keyword>
<gene>
    <name evidence="2" type="ORF">BU24DRAFT_461946</name>
</gene>
<keyword evidence="1" id="KW-0472">Membrane</keyword>
<evidence type="ECO:0000313" key="2">
    <source>
        <dbReference type="EMBL" id="KAF2015713.1"/>
    </source>
</evidence>
<feature type="transmembrane region" description="Helical" evidence="1">
    <location>
        <begin position="31"/>
        <end position="51"/>
    </location>
</feature>
<dbReference type="EMBL" id="ML978069">
    <property type="protein sequence ID" value="KAF2015713.1"/>
    <property type="molecule type" value="Genomic_DNA"/>
</dbReference>
<sequence>MAAFDKSLITRSEVAVNHLMKRKNWAAREPGVILVFAIIGAVAILLLSLFIHKKITARRAAKA</sequence>
<dbReference type="AlphaFoldDB" id="A0A6A5XRZ8"/>
<evidence type="ECO:0000313" key="3">
    <source>
        <dbReference type="Proteomes" id="UP000799778"/>
    </source>
</evidence>
<keyword evidence="3" id="KW-1185">Reference proteome</keyword>
<dbReference type="OrthoDB" id="5402816at2759"/>
<keyword evidence="1" id="KW-1133">Transmembrane helix</keyword>
<evidence type="ECO:0000256" key="1">
    <source>
        <dbReference type="SAM" id="Phobius"/>
    </source>
</evidence>
<proteinExistence type="predicted"/>
<protein>
    <submittedName>
        <fullName evidence="2">Uncharacterized protein</fullName>
    </submittedName>
</protein>
<name>A0A6A5XRZ8_9PLEO</name>
<accession>A0A6A5XRZ8</accession>
<reference evidence="2" key="1">
    <citation type="journal article" date="2020" name="Stud. Mycol.">
        <title>101 Dothideomycetes genomes: a test case for predicting lifestyles and emergence of pathogens.</title>
        <authorList>
            <person name="Haridas S."/>
            <person name="Albert R."/>
            <person name="Binder M."/>
            <person name="Bloem J."/>
            <person name="Labutti K."/>
            <person name="Salamov A."/>
            <person name="Andreopoulos B."/>
            <person name="Baker S."/>
            <person name="Barry K."/>
            <person name="Bills G."/>
            <person name="Bluhm B."/>
            <person name="Cannon C."/>
            <person name="Castanera R."/>
            <person name="Culley D."/>
            <person name="Daum C."/>
            <person name="Ezra D."/>
            <person name="Gonzalez J."/>
            <person name="Henrissat B."/>
            <person name="Kuo A."/>
            <person name="Liang C."/>
            <person name="Lipzen A."/>
            <person name="Lutzoni F."/>
            <person name="Magnuson J."/>
            <person name="Mondo S."/>
            <person name="Nolan M."/>
            <person name="Ohm R."/>
            <person name="Pangilinan J."/>
            <person name="Park H.-J."/>
            <person name="Ramirez L."/>
            <person name="Alfaro M."/>
            <person name="Sun H."/>
            <person name="Tritt A."/>
            <person name="Yoshinaga Y."/>
            <person name="Zwiers L.-H."/>
            <person name="Turgeon B."/>
            <person name="Goodwin S."/>
            <person name="Spatafora J."/>
            <person name="Crous P."/>
            <person name="Grigoriev I."/>
        </authorList>
    </citation>
    <scope>NUCLEOTIDE SEQUENCE</scope>
    <source>
        <strain evidence="2">CBS 175.79</strain>
    </source>
</reference>
<organism evidence="2 3">
    <name type="scientific">Aaosphaeria arxii CBS 175.79</name>
    <dbReference type="NCBI Taxonomy" id="1450172"/>
    <lineage>
        <taxon>Eukaryota</taxon>
        <taxon>Fungi</taxon>
        <taxon>Dikarya</taxon>
        <taxon>Ascomycota</taxon>
        <taxon>Pezizomycotina</taxon>
        <taxon>Dothideomycetes</taxon>
        <taxon>Pleosporomycetidae</taxon>
        <taxon>Pleosporales</taxon>
        <taxon>Pleosporales incertae sedis</taxon>
        <taxon>Aaosphaeria</taxon>
    </lineage>
</organism>
<dbReference type="Proteomes" id="UP000799778">
    <property type="component" value="Unassembled WGS sequence"/>
</dbReference>
<dbReference type="RefSeq" id="XP_033384052.1">
    <property type="nucleotide sequence ID" value="XM_033531939.1"/>
</dbReference>
<dbReference type="GeneID" id="54289336"/>